<dbReference type="OrthoDB" id="113955at2"/>
<feature type="region of interest" description="Disordered" evidence="1">
    <location>
        <begin position="343"/>
        <end position="369"/>
    </location>
</feature>
<name>A0A5B8C9S6_9MICO</name>
<evidence type="ECO:0000313" key="4">
    <source>
        <dbReference type="Proteomes" id="UP000314616"/>
    </source>
</evidence>
<organism evidence="3 4">
    <name type="scientific">Georgenia yuyongxinii</name>
    <dbReference type="NCBI Taxonomy" id="2589797"/>
    <lineage>
        <taxon>Bacteria</taxon>
        <taxon>Bacillati</taxon>
        <taxon>Actinomycetota</taxon>
        <taxon>Actinomycetes</taxon>
        <taxon>Micrococcales</taxon>
        <taxon>Bogoriellaceae</taxon>
        <taxon>Georgenia</taxon>
    </lineage>
</organism>
<dbReference type="InterPro" id="IPR002938">
    <property type="entry name" value="FAD-bd"/>
</dbReference>
<evidence type="ECO:0000313" key="3">
    <source>
        <dbReference type="EMBL" id="QDC26311.1"/>
    </source>
</evidence>
<accession>A0A5B8C9S6</accession>
<evidence type="ECO:0000259" key="2">
    <source>
        <dbReference type="Pfam" id="PF01494"/>
    </source>
</evidence>
<dbReference type="RefSeq" id="WP_139930930.1">
    <property type="nucleotide sequence ID" value="NZ_CP040915.1"/>
</dbReference>
<dbReference type="PANTHER" id="PTHR42685">
    <property type="entry name" value="GERANYLGERANYL DIPHOSPHATE REDUCTASE"/>
    <property type="match status" value="1"/>
</dbReference>
<gene>
    <name evidence="3" type="ORF">FE374_18355</name>
</gene>
<dbReference type="Pfam" id="PF01494">
    <property type="entry name" value="FAD_binding_3"/>
    <property type="match status" value="1"/>
</dbReference>
<dbReference type="PANTHER" id="PTHR42685:SF19">
    <property type="entry name" value="POSSIBLE OXIDOREDUCTASE"/>
    <property type="match status" value="1"/>
</dbReference>
<dbReference type="InterPro" id="IPR050407">
    <property type="entry name" value="Geranylgeranyl_reductase"/>
</dbReference>
<dbReference type="GO" id="GO:0071949">
    <property type="term" value="F:FAD binding"/>
    <property type="evidence" value="ECO:0007669"/>
    <property type="project" value="InterPro"/>
</dbReference>
<reference evidence="3 4" key="1">
    <citation type="submission" date="2019-05" db="EMBL/GenBank/DDBJ databases">
        <title>Georgenia *** sp. nov., and Georgenia *** sp. nov., isolated from the intestinal contents of plateau pika (Ochotona curzoniae) in the Qinghai-Tibet plateau of China.</title>
        <authorList>
            <person name="Tian Z."/>
        </authorList>
    </citation>
    <scope>NUCLEOTIDE SEQUENCE [LARGE SCALE GENOMIC DNA]</scope>
    <source>
        <strain evidence="3 4">Z443</strain>
    </source>
</reference>
<feature type="domain" description="FAD-binding" evidence="2">
    <location>
        <begin position="131"/>
        <end position="281"/>
    </location>
</feature>
<dbReference type="Proteomes" id="UP000314616">
    <property type="component" value="Chromosome"/>
</dbReference>
<dbReference type="KEGG" id="gyu:FE374_18355"/>
<feature type="compositionally biased region" description="Basic residues" evidence="1">
    <location>
        <begin position="348"/>
        <end position="358"/>
    </location>
</feature>
<protein>
    <submittedName>
        <fullName evidence="3">NAD(P)/FAD-dependent oxidoreductase</fullName>
    </submittedName>
</protein>
<proteinExistence type="predicted"/>
<evidence type="ECO:0000256" key="1">
    <source>
        <dbReference type="SAM" id="MobiDB-lite"/>
    </source>
</evidence>
<dbReference type="InterPro" id="IPR036188">
    <property type="entry name" value="FAD/NAD-bd_sf"/>
</dbReference>
<dbReference type="Gene3D" id="3.50.50.60">
    <property type="entry name" value="FAD/NAD(P)-binding domain"/>
    <property type="match status" value="1"/>
</dbReference>
<dbReference type="SUPFAM" id="SSF51905">
    <property type="entry name" value="FAD/NAD(P)-binding domain"/>
    <property type="match status" value="1"/>
</dbReference>
<dbReference type="PRINTS" id="PR00420">
    <property type="entry name" value="RNGMNOXGNASE"/>
</dbReference>
<dbReference type="AlphaFoldDB" id="A0A5B8C9S6"/>
<sequence length="369" mass="38716">MIDLVVAGGGPAGLATALHAARAGMSVEVREPRAGTIDKACGEGLMPAAVARLARLGVDPPGRPLRGIRYLAGGTTAEAPFPGAPGRGVRRLALHGALLAAVEAAGVRIEPRAVGEVRQDDGAVLVDGTPARYLVAADGLHSPLRRSLGLDVPSRGPRRYGLRRHVGIAPWTDLVEVHWAEHAEAYVTPVGEDEVGVAILTARRLPYDRHLAAFPELRERLAGEPTSAVRGAGPLRQRARSRVAGRVLLVGDAGGYVDALTGEGISLALAQAEAAVRALAAGRPQDYEARWRQIGRRYRLLTETLLLAASAPPTRRALVPAARALPAVFTAAVAELGRPDVPTIPSVGRRRYPRRRRGGSPPCGPTAGP</sequence>
<dbReference type="EMBL" id="CP040915">
    <property type="protein sequence ID" value="QDC26311.1"/>
    <property type="molecule type" value="Genomic_DNA"/>
</dbReference>